<dbReference type="PANTHER" id="PTHR13325:SF3">
    <property type="entry name" value="MEMBRANE-BOUND TRANSCRIPTION FACTOR SITE-2 PROTEASE"/>
    <property type="match status" value="1"/>
</dbReference>
<keyword evidence="2" id="KW-0645">Protease</keyword>
<keyword evidence="2" id="KW-0378">Hydrolase</keyword>
<dbReference type="EMBL" id="CAADEY010000007">
    <property type="protein sequence ID" value="VFJ44078.1"/>
    <property type="molecule type" value="Genomic_DNA"/>
</dbReference>
<feature type="transmembrane region" description="Helical" evidence="1">
    <location>
        <begin position="350"/>
        <end position="374"/>
    </location>
</feature>
<dbReference type="CDD" id="cd05709">
    <property type="entry name" value="S2P-M50"/>
    <property type="match status" value="1"/>
</dbReference>
<dbReference type="GO" id="GO:0004222">
    <property type="term" value="F:metalloendopeptidase activity"/>
    <property type="evidence" value="ECO:0007669"/>
    <property type="project" value="InterPro"/>
</dbReference>
<dbReference type="GO" id="GO:0016020">
    <property type="term" value="C:membrane"/>
    <property type="evidence" value="ECO:0007669"/>
    <property type="project" value="InterPro"/>
</dbReference>
<organism evidence="2">
    <name type="scientific">Candidatus Kentrum sp. DK</name>
    <dbReference type="NCBI Taxonomy" id="2126562"/>
    <lineage>
        <taxon>Bacteria</taxon>
        <taxon>Pseudomonadati</taxon>
        <taxon>Pseudomonadota</taxon>
        <taxon>Gammaproteobacteria</taxon>
        <taxon>Candidatus Kentrum</taxon>
    </lineage>
</organism>
<sequence length="710" mass="80006">MNGETAILAPLRDELALYAGAPANDGSPTWNIHDPVRNRFFHIGWGSFEIISRWTLGEPGLISERVCQETTLEVTEEEVLATGRFLAGNHLLKIPTPEETARLLDARGRMKQSRLRWLLHNYLFFKIPLIRPDRFLSATVGALSWTGSRTFIFITALALVLGLGLILRQWDVFVATLIDTLTWDGITSYVLALAVAKLTHEFAHAYTAKHFGCHIPTMGLAFLVLWPLLYTDTTETWKLPSRRQRMTVAAAGMMAELSLAAYATLAWSFLPEGEAREAAFILAAVAWVSSLAINLMPFLRFDGYYLLSDWLEIPNLHPRAFALGRWWLRETLFDLGEEAPEYFPPGRARFLVFFAFWVWLYRLFLFLGIAVLVYHFFIKVVGIILFAIEVGWFILMPIFRELTVWFSRRKTIGIRRRVLVSAAFLGAAMLLLGVPWHGRVTAPALFQAREQQVLYTAGPALIRDIAVREGQIVTQGQRLFSLVNPDREHQLNQVRIAIKTLRYELNAIGFEESFRQRNQTILAEMRESEAKRLGLEKELARLAVSSPFPTGRIVDLDPHLAPGQWLESGHKLGIVLKITGQGMLESGIIAYVNEDTVHRVTPGADCRFYARALPQNGIRCSVSLVEKTAARILPEPAFASTFGGGIPVRKMGDTLVPERAHYRLRIRVAAGEPLPKTQARGQVSIAASRESFLARFWRFAVGVLIRESGM</sequence>
<proteinExistence type="predicted"/>
<feature type="transmembrane region" description="Helical" evidence="1">
    <location>
        <begin position="150"/>
        <end position="167"/>
    </location>
</feature>
<protein>
    <submittedName>
        <fullName evidence="2">Putative peptide zinc metalloprotease protein</fullName>
    </submittedName>
</protein>
<feature type="transmembrane region" description="Helical" evidence="1">
    <location>
        <begin position="208"/>
        <end position="228"/>
    </location>
</feature>
<accession>A0A450RY33</accession>
<dbReference type="InterPro" id="IPR001193">
    <property type="entry name" value="MBTPS2"/>
</dbReference>
<feature type="transmembrane region" description="Helical" evidence="1">
    <location>
        <begin position="248"/>
        <end position="267"/>
    </location>
</feature>
<keyword evidence="1" id="KW-0472">Membrane</keyword>
<feature type="transmembrane region" description="Helical" evidence="1">
    <location>
        <begin position="419"/>
        <end position="438"/>
    </location>
</feature>
<gene>
    <name evidence="2" type="ORF">BECKDK2373C_GA0170839_100753</name>
</gene>
<keyword evidence="2" id="KW-0482">Metalloprotease</keyword>
<evidence type="ECO:0000313" key="2">
    <source>
        <dbReference type="EMBL" id="VFJ44078.1"/>
    </source>
</evidence>
<keyword evidence="1" id="KW-1133">Transmembrane helix</keyword>
<dbReference type="GO" id="GO:0031293">
    <property type="term" value="P:membrane protein intracellular domain proteolysis"/>
    <property type="evidence" value="ECO:0007669"/>
    <property type="project" value="TreeGrafter"/>
</dbReference>
<name>A0A450RY33_9GAMM</name>
<feature type="transmembrane region" description="Helical" evidence="1">
    <location>
        <begin position="380"/>
        <end position="399"/>
    </location>
</feature>
<feature type="transmembrane region" description="Helical" evidence="1">
    <location>
        <begin position="279"/>
        <end position="299"/>
    </location>
</feature>
<dbReference type="GO" id="GO:0005737">
    <property type="term" value="C:cytoplasm"/>
    <property type="evidence" value="ECO:0007669"/>
    <property type="project" value="TreeGrafter"/>
</dbReference>
<dbReference type="PANTHER" id="PTHR13325">
    <property type="entry name" value="PROTEASE M50 MEMBRANE-BOUND TRANSCRIPTION FACTOR SITE 2 PROTEASE"/>
    <property type="match status" value="1"/>
</dbReference>
<feature type="transmembrane region" description="Helical" evidence="1">
    <location>
        <begin position="174"/>
        <end position="196"/>
    </location>
</feature>
<reference evidence="2" key="1">
    <citation type="submission" date="2019-02" db="EMBL/GenBank/DDBJ databases">
        <authorList>
            <person name="Gruber-Vodicka R. H."/>
            <person name="Seah K. B. B."/>
        </authorList>
    </citation>
    <scope>NUCLEOTIDE SEQUENCE</scope>
    <source>
        <strain evidence="2">BECK_DK161</strain>
    </source>
</reference>
<evidence type="ECO:0000256" key="1">
    <source>
        <dbReference type="SAM" id="Phobius"/>
    </source>
</evidence>
<dbReference type="AlphaFoldDB" id="A0A450RY33"/>
<keyword evidence="1" id="KW-0812">Transmembrane</keyword>